<dbReference type="SUPFAM" id="SSF56112">
    <property type="entry name" value="Protein kinase-like (PK-like)"/>
    <property type="match status" value="1"/>
</dbReference>
<protein>
    <recommendedName>
        <fullName evidence="5">tRNA synthetases class I catalytic domain-containing protein</fullName>
    </recommendedName>
</protein>
<dbReference type="STRING" id="663331.D4AN51"/>
<gene>
    <name evidence="6" type="ORF">ARB_05655</name>
</gene>
<dbReference type="FunFam" id="3.40.50.620:FF:000186">
    <property type="entry name" value="Putative Cysteinyl-tRNA synthetase"/>
    <property type="match status" value="1"/>
</dbReference>
<reference evidence="7" key="1">
    <citation type="journal article" date="2011" name="Genome Biol.">
        <title>Comparative and functional genomics provide insights into the pathogenicity of dermatophytic fungi.</title>
        <authorList>
            <person name="Burmester A."/>
            <person name="Shelest E."/>
            <person name="Gloeckner G."/>
            <person name="Heddergott C."/>
            <person name="Schindler S."/>
            <person name="Staib P."/>
            <person name="Heidel A."/>
            <person name="Felder M."/>
            <person name="Petzold A."/>
            <person name="Szafranski K."/>
            <person name="Feuermann M."/>
            <person name="Pedruzzi I."/>
            <person name="Priebe S."/>
            <person name="Groth M."/>
            <person name="Winkler R."/>
            <person name="Li W."/>
            <person name="Kniemeyer O."/>
            <person name="Schroeckh V."/>
            <person name="Hertweck C."/>
            <person name="Hube B."/>
            <person name="White T.C."/>
            <person name="Platzer M."/>
            <person name="Guthke R."/>
            <person name="Heitman J."/>
            <person name="Woestemeyer J."/>
            <person name="Zipfel P.F."/>
            <person name="Monod M."/>
            <person name="Brakhage A.A."/>
        </authorList>
    </citation>
    <scope>NUCLEOTIDE SEQUENCE [LARGE SCALE GENOMIC DNA]</scope>
    <source>
        <strain evidence="7">ATCC MYA-4681 / CBS 112371</strain>
    </source>
</reference>
<feature type="region of interest" description="Disordered" evidence="4">
    <location>
        <begin position="484"/>
        <end position="504"/>
    </location>
</feature>
<dbReference type="RefSeq" id="XP_003016257.1">
    <property type="nucleotide sequence ID" value="XM_003016211.1"/>
</dbReference>
<dbReference type="eggNOG" id="KOG2007">
    <property type="taxonomic scope" value="Eukaryota"/>
</dbReference>
<proteinExistence type="predicted"/>
<name>D4AN51_ARTBC</name>
<dbReference type="KEGG" id="abe:ARB_05655"/>
<dbReference type="GO" id="GO:0005739">
    <property type="term" value="C:mitochondrion"/>
    <property type="evidence" value="ECO:0007669"/>
    <property type="project" value="TreeGrafter"/>
</dbReference>
<dbReference type="InterPro" id="IPR051035">
    <property type="entry name" value="Mito_inheritance_9"/>
</dbReference>
<feature type="domain" description="tRNA synthetases class I catalytic" evidence="5">
    <location>
        <begin position="59"/>
        <end position="300"/>
    </location>
</feature>
<dbReference type="GO" id="GO:0016874">
    <property type="term" value="F:ligase activity"/>
    <property type="evidence" value="ECO:0007669"/>
    <property type="project" value="UniProtKB-KW"/>
</dbReference>
<evidence type="ECO:0000313" key="7">
    <source>
        <dbReference type="Proteomes" id="UP000008866"/>
    </source>
</evidence>
<keyword evidence="3" id="KW-0067">ATP-binding</keyword>
<dbReference type="PANTHER" id="PTHR36091">
    <property type="entry name" value="ALTERED INHERITANCE OF MITOCHONDRIA PROTEIN 9, MITOCHONDRIAL"/>
    <property type="match status" value="1"/>
</dbReference>
<dbReference type="Proteomes" id="UP000008866">
    <property type="component" value="Unassembled WGS sequence"/>
</dbReference>
<feature type="compositionally biased region" description="Basic and acidic residues" evidence="4">
    <location>
        <begin position="489"/>
        <end position="504"/>
    </location>
</feature>
<accession>D4AN51</accession>
<dbReference type="GO" id="GO:0005524">
    <property type="term" value="F:ATP binding"/>
    <property type="evidence" value="ECO:0007669"/>
    <property type="project" value="UniProtKB-KW"/>
</dbReference>
<dbReference type="AlphaFoldDB" id="D4AN51"/>
<dbReference type="EMBL" id="ABSU01000003">
    <property type="protein sequence ID" value="EFE35612.1"/>
    <property type="molecule type" value="Genomic_DNA"/>
</dbReference>
<dbReference type="PANTHER" id="PTHR36091:SF2">
    <property type="entry name" value="AMINOGLYCOSIDE PHOSPHOTRANSFERASE DOMAIN-CONTAINING PROTEIN"/>
    <property type="match status" value="1"/>
</dbReference>
<dbReference type="SUPFAM" id="SSF52374">
    <property type="entry name" value="Nucleotidylyl transferase"/>
    <property type="match status" value="1"/>
</dbReference>
<dbReference type="Gene3D" id="3.40.50.620">
    <property type="entry name" value="HUPs"/>
    <property type="match status" value="1"/>
</dbReference>
<dbReference type="InterPro" id="IPR024909">
    <property type="entry name" value="Cys-tRNA/MSH_ligase"/>
</dbReference>
<evidence type="ECO:0000313" key="6">
    <source>
        <dbReference type="EMBL" id="EFE35612.1"/>
    </source>
</evidence>
<organism evidence="6 7">
    <name type="scientific">Arthroderma benhamiae (strain ATCC MYA-4681 / CBS 112371)</name>
    <name type="common">Trichophyton mentagrophytes</name>
    <dbReference type="NCBI Taxonomy" id="663331"/>
    <lineage>
        <taxon>Eukaryota</taxon>
        <taxon>Fungi</taxon>
        <taxon>Dikarya</taxon>
        <taxon>Ascomycota</taxon>
        <taxon>Pezizomycotina</taxon>
        <taxon>Eurotiomycetes</taxon>
        <taxon>Eurotiomycetidae</taxon>
        <taxon>Onygenales</taxon>
        <taxon>Arthrodermataceae</taxon>
        <taxon>Trichophyton</taxon>
    </lineage>
</organism>
<comment type="caution">
    <text evidence="6">The sequence shown here is derived from an EMBL/GenBank/DDBJ whole genome shotgun (WGS) entry which is preliminary data.</text>
</comment>
<keyword evidence="1" id="KW-0436">Ligase</keyword>
<dbReference type="PRINTS" id="PR00983">
    <property type="entry name" value="TRNASYNTHCYS"/>
</dbReference>
<keyword evidence="2" id="KW-0547">Nucleotide-binding</keyword>
<evidence type="ECO:0000259" key="5">
    <source>
        <dbReference type="Pfam" id="PF01406"/>
    </source>
</evidence>
<sequence>MSSKTSEPEFSFEAMSTKSFIPGERLNSSETLYEACEDVFLVYLDFVGGSSISSSDFSLFRTLTRNFETRFLEDMRFLNVLDPDELTRATSYIPEIIQFIEKIIDNGFAYSTSDGSIYFNIDKFANAGNHYAKLEPWNRHNKHLQRDGEGSLSKNTTAKASKNDFALWNASRAGEPSWPGPWGNGRPGWHIECSAMASATLGSQIDIHSGGIDLAFPHHDNELPQGEAYWGETQWVNYFLHMGHLSIHGSKMSKSLKNFTAIGGALAKGTWTSRSVRIVFLLGRWREGIEITTDMVNAARSWEAKLDNFFLKARNIAEGARWVTSMMNIFGLNGHASPDNPDIGWAGIDVPEYAKPYLNTLSALRDAVRRLAKSNAHITSQALGSIINTIGSSADLGHSMSDLALPYVEVLRKLKDQIASLIASLNIGTTEVDPNQLLRYCDRIRDVDILDLGIYLEDEDSGCAIIRPVTSDLVKALQAQNQRKLQAQKHKEEEGRKQAEKTETGRLSPYEMFRTDEFTAWDQDGVPTKDSEGKDLSKNCVKKLKKDWERQKKLHEAWMPVMLMITFFNVSTAQSLSGREALFSTSCDRMCLFSIVTGLYSLYGFTGLHRFSLFSVILGRAFLEFAQASSASKPTHELFSYTSGRFLYNEDARLRERYVEFDVTALKEAVTKHTGAKVTNLAKLGEGGFNRVLNATLENGLQLVVKIPYPLSVPRKYATASEVATLTFLRSKGIPVPKVYGWSATNENAVGAEYVIMELASGIGLDTRWFSMTKKQQQTVALGIVGIEKTLFDIPFGSIGSLYFKEDLPLELQHNLYLPGASDPDGDCNTFCIGPIADYMFWYGKRSELKLDRGPWSDPCQYLRAIGNRELGWTKKYGKPLEKEFPYNTLLPGTIPHEHYAALLEKYLAIAPFLLPKDPLDPGNQPTIRHPGIADLTPANVFVSPDTFDITSIIDWQHTTVTPLLLAAGHPMMFENPDVEPPETLEAPKPPEGYDTLDIETKSQVDELLRRRYLYYLYRVFNGARNKSHLSAFYDPVLQPRQHLVDYAGRQWSGNIITLRGALMRMCGYWPLLSTKEECPISFTDAELKKHSEDEPMWFDLTALVNYWRDELGGLSEEGWIKSEMFDHAVKRNKELQEKFINDADPDEVEKVVKGWPFQDKEELF</sequence>
<evidence type="ECO:0000256" key="3">
    <source>
        <dbReference type="ARBA" id="ARBA00022840"/>
    </source>
</evidence>
<dbReference type="InterPro" id="IPR014729">
    <property type="entry name" value="Rossmann-like_a/b/a_fold"/>
</dbReference>
<dbReference type="Gene3D" id="3.30.200.20">
    <property type="entry name" value="Phosphorylase Kinase, domain 1"/>
    <property type="match status" value="1"/>
</dbReference>
<evidence type="ECO:0000256" key="4">
    <source>
        <dbReference type="SAM" id="MobiDB-lite"/>
    </source>
</evidence>
<dbReference type="GeneID" id="9524328"/>
<dbReference type="HOGENOM" id="CLU_274737_0_0_1"/>
<evidence type="ECO:0000256" key="2">
    <source>
        <dbReference type="ARBA" id="ARBA00022741"/>
    </source>
</evidence>
<evidence type="ECO:0000256" key="1">
    <source>
        <dbReference type="ARBA" id="ARBA00022598"/>
    </source>
</evidence>
<keyword evidence="7" id="KW-1185">Reference proteome</keyword>
<dbReference type="InterPro" id="IPR011009">
    <property type="entry name" value="Kinase-like_dom_sf"/>
</dbReference>
<dbReference type="InterPro" id="IPR032678">
    <property type="entry name" value="tRNA-synt_1_cat_dom"/>
</dbReference>
<dbReference type="Pfam" id="PF01406">
    <property type="entry name" value="tRNA-synt_1e"/>
    <property type="match status" value="1"/>
</dbReference>